<proteinExistence type="predicted"/>
<comment type="caution">
    <text evidence="2">The sequence shown here is derived from an EMBL/GenBank/DDBJ whole genome shotgun (WGS) entry which is preliminary data.</text>
</comment>
<dbReference type="Gene3D" id="3.90.550.10">
    <property type="entry name" value="Spore Coat Polysaccharide Biosynthesis Protein SpsA, Chain A"/>
    <property type="match status" value="1"/>
</dbReference>
<feature type="domain" description="Glycosyltransferase 2-like" evidence="1">
    <location>
        <begin position="6"/>
        <end position="168"/>
    </location>
</feature>
<dbReference type="Pfam" id="PF00535">
    <property type="entry name" value="Glycos_transf_2"/>
    <property type="match status" value="1"/>
</dbReference>
<protein>
    <recommendedName>
        <fullName evidence="1">Glycosyltransferase 2-like domain-containing protein</fullName>
    </recommendedName>
</protein>
<dbReference type="GO" id="GO:0006487">
    <property type="term" value="P:protein N-linked glycosylation"/>
    <property type="evidence" value="ECO:0007669"/>
    <property type="project" value="TreeGrafter"/>
</dbReference>
<dbReference type="AlphaFoldDB" id="A0A2G9ZP06"/>
<dbReference type="InterPro" id="IPR001173">
    <property type="entry name" value="Glyco_trans_2-like"/>
</dbReference>
<reference evidence="2 3" key="1">
    <citation type="submission" date="2017-09" db="EMBL/GenBank/DDBJ databases">
        <title>Depth-based differentiation of microbial function through sediment-hosted aquifers and enrichment of novel symbionts in the deep terrestrial subsurface.</title>
        <authorList>
            <person name="Probst A.J."/>
            <person name="Ladd B."/>
            <person name="Jarett J.K."/>
            <person name="Geller-Mcgrath D.E."/>
            <person name="Sieber C.M."/>
            <person name="Emerson J.B."/>
            <person name="Anantharaman K."/>
            <person name="Thomas B.C."/>
            <person name="Malmstrom R."/>
            <person name="Stieglmeier M."/>
            <person name="Klingl A."/>
            <person name="Woyke T."/>
            <person name="Ryan C.M."/>
            <person name="Banfield J.F."/>
        </authorList>
    </citation>
    <scope>NUCLEOTIDE SEQUENCE [LARGE SCALE GENOMIC DNA]</scope>
    <source>
        <strain evidence="2">CG23_combo_of_CG06-09_8_20_14_all_49_15</strain>
    </source>
</reference>
<sequence length="240" mass="27619">MLVDFCLPVHNEEKIVAASLKELTDFLRQQSGWSWRITIANNGSSDQTAAQASRFLSENVRLIDISSLGKGVAVKSAWLQSEADVLAYMDIDLAVALRHIPQLIAPIAAGEAELVIGSRLLPGSLISRSWVRELSSRSCNRLFRLLFGYPVSDTQCGFKAVRADFFRTIVNFLNDQQWFFDTELIVQTIIHRGQLLEIPVEWQEARYDRRKSKVRLWRDARRHFFNLLRLRQDLKKTKMI</sequence>
<accession>A0A2G9ZP06</accession>
<dbReference type="SUPFAM" id="SSF53448">
    <property type="entry name" value="Nucleotide-diphospho-sugar transferases"/>
    <property type="match status" value="1"/>
</dbReference>
<name>A0A2G9ZP06_9BACT</name>
<dbReference type="Proteomes" id="UP000230729">
    <property type="component" value="Unassembled WGS sequence"/>
</dbReference>
<dbReference type="EMBL" id="PCSD01000022">
    <property type="protein sequence ID" value="PIP34058.1"/>
    <property type="molecule type" value="Genomic_DNA"/>
</dbReference>
<evidence type="ECO:0000313" key="3">
    <source>
        <dbReference type="Proteomes" id="UP000230729"/>
    </source>
</evidence>
<dbReference type="PANTHER" id="PTHR10859">
    <property type="entry name" value="GLYCOSYL TRANSFERASE"/>
    <property type="match status" value="1"/>
</dbReference>
<evidence type="ECO:0000259" key="1">
    <source>
        <dbReference type="Pfam" id="PF00535"/>
    </source>
</evidence>
<evidence type="ECO:0000313" key="2">
    <source>
        <dbReference type="EMBL" id="PIP34058.1"/>
    </source>
</evidence>
<dbReference type="PANTHER" id="PTHR10859:SF91">
    <property type="entry name" value="DOLICHYL-PHOSPHATE BETA-GLUCOSYLTRANSFERASE"/>
    <property type="match status" value="1"/>
</dbReference>
<gene>
    <name evidence="2" type="ORF">COX22_00975</name>
</gene>
<dbReference type="InterPro" id="IPR029044">
    <property type="entry name" value="Nucleotide-diphossugar_trans"/>
</dbReference>
<organism evidence="2 3">
    <name type="scientific">Candidatus Falkowbacteria bacterium CG23_combo_of_CG06-09_8_20_14_all_49_15</name>
    <dbReference type="NCBI Taxonomy" id="1974572"/>
    <lineage>
        <taxon>Bacteria</taxon>
        <taxon>Candidatus Falkowiibacteriota</taxon>
    </lineage>
</organism>